<keyword evidence="4" id="KW-1185">Reference proteome</keyword>
<accession>A0ABX8BQW7</accession>
<feature type="region of interest" description="Disordered" evidence="1">
    <location>
        <begin position="84"/>
        <end position="107"/>
    </location>
</feature>
<dbReference type="RefSeq" id="WP_220564705.1">
    <property type="nucleotide sequence ID" value="NZ_CP074133.1"/>
</dbReference>
<protein>
    <recommendedName>
        <fullName evidence="5">DUF1700 domain-containing protein</fullName>
    </recommendedName>
</protein>
<name>A0ABX8BQW7_9ACTN</name>
<feature type="transmembrane region" description="Helical" evidence="2">
    <location>
        <begin position="223"/>
        <end position="243"/>
    </location>
</feature>
<feature type="transmembrane region" description="Helical" evidence="2">
    <location>
        <begin position="152"/>
        <end position="179"/>
    </location>
</feature>
<dbReference type="EMBL" id="CP074133">
    <property type="protein sequence ID" value="QUX23482.1"/>
    <property type="molecule type" value="Genomic_DNA"/>
</dbReference>
<keyword evidence="2" id="KW-0812">Transmembrane</keyword>
<evidence type="ECO:0000256" key="1">
    <source>
        <dbReference type="SAM" id="MobiDB-lite"/>
    </source>
</evidence>
<organism evidence="3 4">
    <name type="scientific">Nocardiopsis changdeensis</name>
    <dbReference type="NCBI Taxonomy" id="2831969"/>
    <lineage>
        <taxon>Bacteria</taxon>
        <taxon>Bacillati</taxon>
        <taxon>Actinomycetota</taxon>
        <taxon>Actinomycetes</taxon>
        <taxon>Streptosporangiales</taxon>
        <taxon>Nocardiopsidaceae</taxon>
        <taxon>Nocardiopsis</taxon>
    </lineage>
</organism>
<evidence type="ECO:0000256" key="2">
    <source>
        <dbReference type="SAM" id="Phobius"/>
    </source>
</evidence>
<evidence type="ECO:0000313" key="4">
    <source>
        <dbReference type="Proteomes" id="UP000676079"/>
    </source>
</evidence>
<reference evidence="3 4" key="1">
    <citation type="submission" date="2021-05" db="EMBL/GenBank/DDBJ databases">
        <title>Direct Submission.</title>
        <authorList>
            <person name="Li K."/>
            <person name="Gao J."/>
        </authorList>
    </citation>
    <scope>NUCLEOTIDE SEQUENCE [LARGE SCALE GENOMIC DNA]</scope>
    <source>
        <strain evidence="3 4">Mg02</strain>
    </source>
</reference>
<keyword evidence="2" id="KW-0472">Membrane</keyword>
<proteinExistence type="predicted"/>
<keyword evidence="2" id="KW-1133">Transmembrane helix</keyword>
<sequence>MTQRSEQLVLDYLSEVGLVLHGRLTARERTAYLTSVRARIDARRAAAPDDGVDAVRDILLSLGSPGDLVERELAGRDLDIEDEELIPPRPRHADRPPPPWRGGPSRGIMGLLEGPGRTEMRLERGGRRGGAGREAGALRGLVLCLRHHPAEMAALALLLATVPWGWGLSFLWVLGVAFVVLSRVWSAKDKWLAVLVPLLGCLAGMALWSGEADFVDQYVQHSLADYGVIGLGLASLVSVAYLYPRTARSARVAERQRASAGPAGHR</sequence>
<gene>
    <name evidence="3" type="ORF">KGD84_03635</name>
</gene>
<evidence type="ECO:0008006" key="5">
    <source>
        <dbReference type="Google" id="ProtNLM"/>
    </source>
</evidence>
<feature type="transmembrane region" description="Helical" evidence="2">
    <location>
        <begin position="191"/>
        <end position="208"/>
    </location>
</feature>
<evidence type="ECO:0000313" key="3">
    <source>
        <dbReference type="EMBL" id="QUX23482.1"/>
    </source>
</evidence>
<dbReference type="Proteomes" id="UP000676079">
    <property type="component" value="Chromosome"/>
</dbReference>